<protein>
    <submittedName>
        <fullName evidence="1">Uncharacterized protein</fullName>
    </submittedName>
</protein>
<organism evidence="1 2">
    <name type="scientific">Candidatus Methylobacter favarea</name>
    <dbReference type="NCBI Taxonomy" id="2707345"/>
    <lineage>
        <taxon>Bacteria</taxon>
        <taxon>Pseudomonadati</taxon>
        <taxon>Pseudomonadota</taxon>
        <taxon>Gammaproteobacteria</taxon>
        <taxon>Methylococcales</taxon>
        <taxon>Methylococcaceae</taxon>
        <taxon>Methylobacter</taxon>
    </lineage>
</organism>
<keyword evidence="2" id="KW-1185">Reference proteome</keyword>
<comment type="caution">
    <text evidence="1">The sequence shown here is derived from an EMBL/GenBank/DDBJ whole genome shotgun (WGS) entry which is preliminary data.</text>
</comment>
<evidence type="ECO:0000313" key="2">
    <source>
        <dbReference type="Proteomes" id="UP000494216"/>
    </source>
</evidence>
<evidence type="ECO:0000313" key="1">
    <source>
        <dbReference type="EMBL" id="CAA9892215.1"/>
    </source>
</evidence>
<dbReference type="AlphaFoldDB" id="A0A8S0WC49"/>
<dbReference type="EMBL" id="CADCXN010000092">
    <property type="protein sequence ID" value="CAA9892215.1"/>
    <property type="molecule type" value="Genomic_DNA"/>
</dbReference>
<sequence>MLKSWCKKKKYSLHKLIASVSGEKMAALMTGDYLALRAKRGNREVLSPCWIKPVMVNLVKVIG</sequence>
<reference evidence="1 2" key="1">
    <citation type="submission" date="2020-02" db="EMBL/GenBank/DDBJ databases">
        <authorList>
            <person name="Hogendoorn C."/>
        </authorList>
    </citation>
    <scope>NUCLEOTIDE SEQUENCE [LARGE SCALE GENOMIC DNA]</scope>
    <source>
        <strain evidence="1">METHB21</strain>
    </source>
</reference>
<dbReference type="Proteomes" id="UP000494216">
    <property type="component" value="Unassembled WGS sequence"/>
</dbReference>
<name>A0A8S0WC49_9GAMM</name>
<proteinExistence type="predicted"/>
<accession>A0A8S0WC49</accession>
<gene>
    <name evidence="1" type="ORF">METHB2_600010</name>
</gene>